<dbReference type="OrthoDB" id="2663201at2"/>
<dbReference type="EMBL" id="SMRT01000040">
    <property type="protein sequence ID" value="TDF88866.1"/>
    <property type="molecule type" value="Genomic_DNA"/>
</dbReference>
<evidence type="ECO:0000313" key="3">
    <source>
        <dbReference type="Proteomes" id="UP000295636"/>
    </source>
</evidence>
<protein>
    <recommendedName>
        <fullName evidence="1">WCX domain-containing protein</fullName>
    </recommendedName>
</protein>
<comment type="caution">
    <text evidence="2">The sequence shown here is derived from an EMBL/GenBank/DDBJ whole genome shotgun (WGS) entry which is preliminary data.</text>
</comment>
<keyword evidence="3" id="KW-1185">Reference proteome</keyword>
<dbReference type="AlphaFoldDB" id="A0A4R5K5V7"/>
<evidence type="ECO:0000313" key="2">
    <source>
        <dbReference type="EMBL" id="TDF88866.1"/>
    </source>
</evidence>
<dbReference type="InterPro" id="IPR057727">
    <property type="entry name" value="WCX_dom"/>
</dbReference>
<organism evidence="2 3">
    <name type="scientific">Paenibacillus piri</name>
    <dbReference type="NCBI Taxonomy" id="2547395"/>
    <lineage>
        <taxon>Bacteria</taxon>
        <taxon>Bacillati</taxon>
        <taxon>Bacillota</taxon>
        <taxon>Bacilli</taxon>
        <taxon>Bacillales</taxon>
        <taxon>Paenibacillaceae</taxon>
        <taxon>Paenibacillus</taxon>
    </lineage>
</organism>
<gene>
    <name evidence="2" type="ORF">E1757_35155</name>
</gene>
<name>A0A4R5K5V7_9BACL</name>
<feature type="domain" description="WCX" evidence="1">
    <location>
        <begin position="170"/>
        <end position="220"/>
    </location>
</feature>
<dbReference type="RefSeq" id="WP_133237082.1">
    <property type="nucleotide sequence ID" value="NZ_SMRT01000040.1"/>
</dbReference>
<dbReference type="Proteomes" id="UP000295636">
    <property type="component" value="Unassembled WGS sequence"/>
</dbReference>
<evidence type="ECO:0000259" key="1">
    <source>
        <dbReference type="Pfam" id="PF25583"/>
    </source>
</evidence>
<sequence length="227" mass="26221">MSNWHRIAWIDMQIRENRYPNCSRISERFNISVRQASRDVEYLRDSMEAPVEYCPLKRGYRYTNTTFQLPAVVITEQQKRAIALLAKESKAMAGGDHLGMADLFGKLERLIDERHGPLRSAALQKKGIKEAEERAAAVLNSANTSPLLPRTEPFYADIQIEPADAVEVLRLEATPKGNSVFQVRYYSVELFARLLLSIPYEFRIISPSWLRNLIRHRLEKKLRGFSR</sequence>
<dbReference type="Pfam" id="PF25583">
    <property type="entry name" value="WCX"/>
    <property type="match status" value="1"/>
</dbReference>
<proteinExistence type="predicted"/>
<reference evidence="2 3" key="1">
    <citation type="submission" date="2019-03" db="EMBL/GenBank/DDBJ databases">
        <title>This is whole genome sequence of Paenibacillus sp MS74 strain.</title>
        <authorList>
            <person name="Trinh H.N."/>
        </authorList>
    </citation>
    <scope>NUCLEOTIDE SEQUENCE [LARGE SCALE GENOMIC DNA]</scope>
    <source>
        <strain evidence="2 3">MS74</strain>
    </source>
</reference>
<accession>A0A4R5K5V7</accession>